<protein>
    <submittedName>
        <fullName evidence="2">Prepilin-type N-terminal cleavage/methylation domain-containing protein</fullName>
    </submittedName>
</protein>
<dbReference type="NCBIfam" id="TIGR02532">
    <property type="entry name" value="IV_pilin_GFxxxE"/>
    <property type="match status" value="1"/>
</dbReference>
<dbReference type="RefSeq" id="WP_230251341.1">
    <property type="nucleotide sequence ID" value="NZ_JAJKFV010000002.1"/>
</dbReference>
<evidence type="ECO:0000256" key="1">
    <source>
        <dbReference type="SAM" id="Phobius"/>
    </source>
</evidence>
<dbReference type="Proteomes" id="UP001430306">
    <property type="component" value="Unassembled WGS sequence"/>
</dbReference>
<dbReference type="InterPro" id="IPR045584">
    <property type="entry name" value="Pilin-like"/>
</dbReference>
<dbReference type="InterPro" id="IPR012902">
    <property type="entry name" value="N_methyl_site"/>
</dbReference>
<keyword evidence="1" id="KW-0812">Transmembrane</keyword>
<organism evidence="2 3">
    <name type="scientific">Rhodopirellula halodulae</name>
    <dbReference type="NCBI Taxonomy" id="2894198"/>
    <lineage>
        <taxon>Bacteria</taxon>
        <taxon>Pseudomonadati</taxon>
        <taxon>Planctomycetota</taxon>
        <taxon>Planctomycetia</taxon>
        <taxon>Pirellulales</taxon>
        <taxon>Pirellulaceae</taxon>
        <taxon>Rhodopirellula</taxon>
    </lineage>
</organism>
<proteinExistence type="predicted"/>
<evidence type="ECO:0000313" key="3">
    <source>
        <dbReference type="Proteomes" id="UP001430306"/>
    </source>
</evidence>
<gene>
    <name evidence="2" type="ORF">LOC71_12135</name>
</gene>
<sequence>MIKRFLPPQRGFSVLEVIAALTIATMFAMTGLAFLQTHGETAQSRACEAHRAALQSDVTLYEQENGRLPTSAMRELADADYTGEVLPTCPTSGNAYRLDRGNVVCPTHGQ</sequence>
<keyword evidence="3" id="KW-1185">Reference proteome</keyword>
<accession>A0ABS8NHL2</accession>
<keyword evidence="1" id="KW-0472">Membrane</keyword>
<dbReference type="EMBL" id="JAJKFW010000022">
    <property type="protein sequence ID" value="MCC9643028.1"/>
    <property type="molecule type" value="Genomic_DNA"/>
</dbReference>
<feature type="transmembrane region" description="Helical" evidence="1">
    <location>
        <begin position="12"/>
        <end position="35"/>
    </location>
</feature>
<name>A0ABS8NHL2_9BACT</name>
<evidence type="ECO:0000313" key="2">
    <source>
        <dbReference type="EMBL" id="MCC9643028.1"/>
    </source>
</evidence>
<dbReference type="SUPFAM" id="SSF54523">
    <property type="entry name" value="Pili subunits"/>
    <property type="match status" value="1"/>
</dbReference>
<reference evidence="2" key="1">
    <citation type="submission" date="2021-11" db="EMBL/GenBank/DDBJ databases">
        <title>Genome sequence.</title>
        <authorList>
            <person name="Sun Q."/>
        </authorList>
    </citation>
    <scope>NUCLEOTIDE SEQUENCE</scope>
    <source>
        <strain evidence="2">JC740</strain>
    </source>
</reference>
<keyword evidence="1" id="KW-1133">Transmembrane helix</keyword>
<comment type="caution">
    <text evidence="2">The sequence shown here is derived from an EMBL/GenBank/DDBJ whole genome shotgun (WGS) entry which is preliminary data.</text>
</comment>